<evidence type="ECO:0000313" key="17">
    <source>
        <dbReference type="EMBL" id="RYU09594.1"/>
    </source>
</evidence>
<evidence type="ECO:0000256" key="10">
    <source>
        <dbReference type="ARBA" id="ARBA00023315"/>
    </source>
</evidence>
<evidence type="ECO:0000259" key="16">
    <source>
        <dbReference type="PROSITE" id="PS52029"/>
    </source>
</evidence>
<dbReference type="Gene3D" id="2.40.440.10">
    <property type="entry name" value="L,D-transpeptidase catalytic domain-like"/>
    <property type="match status" value="1"/>
</dbReference>
<dbReference type="GO" id="GO:0016746">
    <property type="term" value="F:acyltransferase activity"/>
    <property type="evidence" value="ECO:0007669"/>
    <property type="project" value="UniProtKB-KW"/>
</dbReference>
<dbReference type="AlphaFoldDB" id="A0A4Q5IUJ2"/>
<keyword evidence="6 13" id="KW-0573">Peptidoglycan synthesis</keyword>
<dbReference type="CDD" id="cd16913">
    <property type="entry name" value="YkuD_like"/>
    <property type="match status" value="1"/>
</dbReference>
<keyword evidence="3" id="KW-0808">Transferase</keyword>
<dbReference type="EMBL" id="SDPU01000035">
    <property type="protein sequence ID" value="RYU09594.1"/>
    <property type="molecule type" value="Genomic_DNA"/>
</dbReference>
<organism evidence="17 18">
    <name type="scientific">Nocardioides iriomotensis</name>
    <dbReference type="NCBI Taxonomy" id="715784"/>
    <lineage>
        <taxon>Bacteria</taxon>
        <taxon>Bacillati</taxon>
        <taxon>Actinomycetota</taxon>
        <taxon>Actinomycetes</taxon>
        <taxon>Propionibacteriales</taxon>
        <taxon>Nocardioidaceae</taxon>
        <taxon>Nocardioides</taxon>
    </lineage>
</organism>
<keyword evidence="2" id="KW-1003">Cell membrane</keyword>
<keyword evidence="11 13" id="KW-0961">Cell wall biogenesis/degradation</keyword>
<dbReference type="OrthoDB" id="5242354at2"/>
<feature type="active site" description="Proton donor/acceptor" evidence="13">
    <location>
        <position position="344"/>
    </location>
</feature>
<dbReference type="Gene3D" id="2.60.40.3780">
    <property type="match status" value="1"/>
</dbReference>
<sequence>MSIHGTHPRPQARRRLPALAAGLSLAIALAGCTAGANDDDAAAPIGGGDGPGQAEESATPEPAATISTNLPKTGTVPVDGTLELTATDGTFRKVAVTFGKRNRPLKGDLSSDKTAWTSAQRLEPGLRYRVRSVAVDVDGLETRSSKVFRTDALTLDQQTFPSVAPLSGEVVGVGMPVIVQFDVPVTDKASIEKHLTVTSSPQQAGAWHWISDNEVHWRPRTYWQPGTQVTVDADVNSIPAGNGVYGQLSRSTSFTVGDAMVSRVDIARHTMKVFKNGTLLRTLPITTGKAGFTTRSGTKVIIEKFRERRMNSETVGINRDDPEYYDIDDVEYAMRLTYSGEFIHAAPWSVGSQGYANVSHGCTGMSTANAAWLYNISKRGDVVEYTGSDRWMTLTNGYGDWNERFRQYRAGSALS</sequence>
<dbReference type="InterPro" id="IPR005490">
    <property type="entry name" value="LD_TPept_cat_dom"/>
</dbReference>
<dbReference type="PROSITE" id="PS52029">
    <property type="entry name" value="LD_TPASE"/>
    <property type="match status" value="1"/>
</dbReference>
<dbReference type="SUPFAM" id="SSF141523">
    <property type="entry name" value="L,D-transpeptidase catalytic domain-like"/>
    <property type="match status" value="1"/>
</dbReference>
<dbReference type="Gene3D" id="2.60.40.3710">
    <property type="match status" value="1"/>
</dbReference>
<keyword evidence="9" id="KW-0449">Lipoprotein</keyword>
<evidence type="ECO:0000256" key="12">
    <source>
        <dbReference type="ARBA" id="ARBA00060592"/>
    </source>
</evidence>
<dbReference type="GO" id="GO:0005576">
    <property type="term" value="C:extracellular region"/>
    <property type="evidence" value="ECO:0007669"/>
    <property type="project" value="TreeGrafter"/>
</dbReference>
<dbReference type="CDD" id="cd13432">
    <property type="entry name" value="LDT_IgD_like_2"/>
    <property type="match status" value="1"/>
</dbReference>
<evidence type="ECO:0000256" key="6">
    <source>
        <dbReference type="ARBA" id="ARBA00022984"/>
    </source>
</evidence>
<comment type="pathway">
    <text evidence="12">Glycan biosynthesis.</text>
</comment>
<feature type="signal peptide" evidence="15">
    <location>
        <begin position="1"/>
        <end position="36"/>
    </location>
</feature>
<gene>
    <name evidence="17" type="ORF">ETU37_21400</name>
</gene>
<evidence type="ECO:0000256" key="2">
    <source>
        <dbReference type="ARBA" id="ARBA00022475"/>
    </source>
</evidence>
<feature type="compositionally biased region" description="Low complexity" evidence="14">
    <location>
        <begin position="52"/>
        <end position="65"/>
    </location>
</feature>
<keyword evidence="7" id="KW-0472">Membrane</keyword>
<feature type="active site" description="Nucleophile" evidence="13">
    <location>
        <position position="362"/>
    </location>
</feature>
<dbReference type="FunFam" id="2.40.440.10:FF:000005">
    <property type="entry name" value="L,D-transpeptidase 2"/>
    <property type="match status" value="1"/>
</dbReference>
<protein>
    <recommendedName>
        <fullName evidence="16">L,D-TPase catalytic domain-containing protein</fullName>
    </recommendedName>
</protein>
<evidence type="ECO:0000256" key="7">
    <source>
        <dbReference type="ARBA" id="ARBA00023136"/>
    </source>
</evidence>
<evidence type="ECO:0000256" key="5">
    <source>
        <dbReference type="ARBA" id="ARBA00022960"/>
    </source>
</evidence>
<feature type="chain" id="PRO_5020456989" description="L,D-TPase catalytic domain-containing protein" evidence="15">
    <location>
        <begin position="37"/>
        <end position="415"/>
    </location>
</feature>
<comment type="pathway">
    <text evidence="1 13">Cell wall biogenesis; peptidoglycan biosynthesis.</text>
</comment>
<evidence type="ECO:0000256" key="8">
    <source>
        <dbReference type="ARBA" id="ARBA00023139"/>
    </source>
</evidence>
<reference evidence="17 18" key="1">
    <citation type="submission" date="2019-01" db="EMBL/GenBank/DDBJ databases">
        <title>Nocardioides guangzhouensis sp. nov., an actinobacterium isolated from soil.</title>
        <authorList>
            <person name="Fu Y."/>
            <person name="Cai Y."/>
            <person name="Lin Z."/>
            <person name="Chen P."/>
        </authorList>
    </citation>
    <scope>NUCLEOTIDE SEQUENCE [LARGE SCALE GENOMIC DNA]</scope>
    <source>
        <strain evidence="17 18">NBRC 105384</strain>
    </source>
</reference>
<proteinExistence type="predicted"/>
<keyword evidence="8" id="KW-0564">Palmitate</keyword>
<keyword evidence="18" id="KW-1185">Reference proteome</keyword>
<dbReference type="Proteomes" id="UP000291189">
    <property type="component" value="Unassembled WGS sequence"/>
</dbReference>
<dbReference type="RefSeq" id="WP_129989359.1">
    <property type="nucleotide sequence ID" value="NZ_SDPU01000035.1"/>
</dbReference>
<dbReference type="GO" id="GO:0071972">
    <property type="term" value="F:peptidoglycan L,D-transpeptidase activity"/>
    <property type="evidence" value="ECO:0007669"/>
    <property type="project" value="TreeGrafter"/>
</dbReference>
<dbReference type="Pfam" id="PF03734">
    <property type="entry name" value="YkuD"/>
    <property type="match status" value="1"/>
</dbReference>
<name>A0A4Q5IUJ2_9ACTN</name>
<dbReference type="GO" id="GO:0018104">
    <property type="term" value="P:peptidoglycan-protein cross-linking"/>
    <property type="evidence" value="ECO:0007669"/>
    <property type="project" value="TreeGrafter"/>
</dbReference>
<feature type="region of interest" description="Disordered" evidence="14">
    <location>
        <begin position="41"/>
        <end position="77"/>
    </location>
</feature>
<dbReference type="PANTHER" id="PTHR30582:SF2">
    <property type="entry name" value="L,D-TRANSPEPTIDASE YCIB-RELATED"/>
    <property type="match status" value="1"/>
</dbReference>
<evidence type="ECO:0000256" key="13">
    <source>
        <dbReference type="PROSITE-ProRule" id="PRU01373"/>
    </source>
</evidence>
<dbReference type="InterPro" id="IPR050979">
    <property type="entry name" value="LD-transpeptidase"/>
</dbReference>
<keyword evidence="5 13" id="KW-0133">Cell shape</keyword>
<feature type="domain" description="L,D-TPase catalytic" evidence="16">
    <location>
        <begin position="260"/>
        <end position="386"/>
    </location>
</feature>
<keyword evidence="10" id="KW-0012">Acyltransferase</keyword>
<evidence type="ECO:0000256" key="9">
    <source>
        <dbReference type="ARBA" id="ARBA00023288"/>
    </source>
</evidence>
<evidence type="ECO:0000256" key="3">
    <source>
        <dbReference type="ARBA" id="ARBA00022679"/>
    </source>
</evidence>
<dbReference type="Pfam" id="PF17964">
    <property type="entry name" value="Big_10"/>
    <property type="match status" value="1"/>
</dbReference>
<dbReference type="PANTHER" id="PTHR30582">
    <property type="entry name" value="L,D-TRANSPEPTIDASE"/>
    <property type="match status" value="1"/>
</dbReference>
<dbReference type="InterPro" id="IPR038063">
    <property type="entry name" value="Transpep_catalytic_dom"/>
</dbReference>
<evidence type="ECO:0000256" key="15">
    <source>
        <dbReference type="SAM" id="SignalP"/>
    </source>
</evidence>
<evidence type="ECO:0000256" key="1">
    <source>
        <dbReference type="ARBA" id="ARBA00004752"/>
    </source>
</evidence>
<dbReference type="GO" id="GO:0008360">
    <property type="term" value="P:regulation of cell shape"/>
    <property type="evidence" value="ECO:0007669"/>
    <property type="project" value="UniProtKB-UniRule"/>
</dbReference>
<accession>A0A4Q5IUJ2</accession>
<dbReference type="InterPro" id="IPR041280">
    <property type="entry name" value="Big_10"/>
</dbReference>
<evidence type="ECO:0000256" key="11">
    <source>
        <dbReference type="ARBA" id="ARBA00023316"/>
    </source>
</evidence>
<evidence type="ECO:0000256" key="14">
    <source>
        <dbReference type="SAM" id="MobiDB-lite"/>
    </source>
</evidence>
<dbReference type="UniPathway" id="UPA00219"/>
<evidence type="ECO:0000313" key="18">
    <source>
        <dbReference type="Proteomes" id="UP000291189"/>
    </source>
</evidence>
<keyword evidence="4 15" id="KW-0732">Signal</keyword>
<evidence type="ECO:0000256" key="4">
    <source>
        <dbReference type="ARBA" id="ARBA00022729"/>
    </source>
</evidence>
<comment type="caution">
    <text evidence="17">The sequence shown here is derived from an EMBL/GenBank/DDBJ whole genome shotgun (WGS) entry which is preliminary data.</text>
</comment>
<dbReference type="GO" id="GO:0071555">
    <property type="term" value="P:cell wall organization"/>
    <property type="evidence" value="ECO:0007669"/>
    <property type="project" value="UniProtKB-UniRule"/>
</dbReference>